<evidence type="ECO:0000259" key="2">
    <source>
        <dbReference type="PROSITE" id="PS51352"/>
    </source>
</evidence>
<dbReference type="EMBL" id="JBHUHZ010000002">
    <property type="protein sequence ID" value="MFD2163264.1"/>
    <property type="molecule type" value="Genomic_DNA"/>
</dbReference>
<accession>A0ABW4ZMD4</accession>
<reference evidence="4" key="1">
    <citation type="journal article" date="2019" name="Int. J. Syst. Evol. Microbiol.">
        <title>The Global Catalogue of Microorganisms (GCM) 10K type strain sequencing project: providing services to taxonomists for standard genome sequencing and annotation.</title>
        <authorList>
            <consortium name="The Broad Institute Genomics Platform"/>
            <consortium name="The Broad Institute Genome Sequencing Center for Infectious Disease"/>
            <person name="Wu L."/>
            <person name="Ma J."/>
        </authorList>
    </citation>
    <scope>NUCLEOTIDE SEQUENCE [LARGE SCALE GENOMIC DNA]</scope>
    <source>
        <strain evidence="4">KCTC 42217</strain>
    </source>
</reference>
<protein>
    <submittedName>
        <fullName evidence="3">Thioredoxin family protein</fullName>
    </submittedName>
</protein>
<dbReference type="Proteomes" id="UP001597387">
    <property type="component" value="Unassembled WGS sequence"/>
</dbReference>
<dbReference type="Pfam" id="PF00578">
    <property type="entry name" value="AhpC-TSA"/>
    <property type="match status" value="1"/>
</dbReference>
<dbReference type="CDD" id="cd02969">
    <property type="entry name" value="PRX_like1"/>
    <property type="match status" value="1"/>
</dbReference>
<dbReference type="RefSeq" id="WP_255901164.1">
    <property type="nucleotide sequence ID" value="NZ_JAFMZO010000002.1"/>
</dbReference>
<dbReference type="PROSITE" id="PS51352">
    <property type="entry name" value="THIOREDOXIN_2"/>
    <property type="match status" value="1"/>
</dbReference>
<dbReference type="InterPro" id="IPR000866">
    <property type="entry name" value="AhpC/TSA"/>
</dbReference>
<name>A0ABW4ZMD4_9SPHI</name>
<comment type="caution">
    <text evidence="3">The sequence shown here is derived from an EMBL/GenBank/DDBJ whole genome shotgun (WGS) entry which is preliminary data.</text>
</comment>
<dbReference type="SUPFAM" id="SSF52833">
    <property type="entry name" value="Thioredoxin-like"/>
    <property type="match status" value="1"/>
</dbReference>
<keyword evidence="4" id="KW-1185">Reference proteome</keyword>
<dbReference type="Gene3D" id="3.40.30.10">
    <property type="entry name" value="Glutaredoxin"/>
    <property type="match status" value="1"/>
</dbReference>
<dbReference type="PANTHER" id="PTHR43640:SF1">
    <property type="entry name" value="THIOREDOXIN-DEPENDENT PEROXIREDOXIN"/>
    <property type="match status" value="1"/>
</dbReference>
<dbReference type="InterPro" id="IPR047262">
    <property type="entry name" value="PRX-like1"/>
</dbReference>
<gene>
    <name evidence="3" type="ORF">ACFSJU_12735</name>
</gene>
<proteinExistence type="predicted"/>
<evidence type="ECO:0000313" key="3">
    <source>
        <dbReference type="EMBL" id="MFD2163264.1"/>
    </source>
</evidence>
<evidence type="ECO:0000313" key="4">
    <source>
        <dbReference type="Proteomes" id="UP001597387"/>
    </source>
</evidence>
<keyword evidence="1" id="KW-0732">Signal</keyword>
<feature type="domain" description="Thioredoxin" evidence="2">
    <location>
        <begin position="23"/>
        <end position="180"/>
    </location>
</feature>
<dbReference type="PANTHER" id="PTHR43640">
    <property type="entry name" value="OS07G0260300 PROTEIN"/>
    <property type="match status" value="1"/>
</dbReference>
<organism evidence="3 4">
    <name type="scientific">Paradesertivirga mongoliensis</name>
    <dbReference type="NCBI Taxonomy" id="2100740"/>
    <lineage>
        <taxon>Bacteria</taxon>
        <taxon>Pseudomonadati</taxon>
        <taxon>Bacteroidota</taxon>
        <taxon>Sphingobacteriia</taxon>
        <taxon>Sphingobacteriales</taxon>
        <taxon>Sphingobacteriaceae</taxon>
        <taxon>Paradesertivirga</taxon>
    </lineage>
</organism>
<dbReference type="InterPro" id="IPR013766">
    <property type="entry name" value="Thioredoxin_domain"/>
</dbReference>
<sequence>MKTLLTVCLLSLGLLSKAQTAGYQIGDVAADFSLKNINGKTVSLADMKAAKGYIVIFTCNTCPYAMAYEDRIIALNKKYSALGYPVVAINPNDPIAQPADTYEKMQEKAKSKGFNFPYLMDPDHVITKRFGASRTPHVFVLQKTDKGNVVQYIGAIDSDTEGTSANKVNYVESAIDAIAAGRKPAVTTTKAIGCTIKWKKQGV</sequence>
<dbReference type="InterPro" id="IPR036249">
    <property type="entry name" value="Thioredoxin-like_sf"/>
</dbReference>
<evidence type="ECO:0000256" key="1">
    <source>
        <dbReference type="SAM" id="SignalP"/>
    </source>
</evidence>
<feature type="signal peptide" evidence="1">
    <location>
        <begin position="1"/>
        <end position="20"/>
    </location>
</feature>
<feature type="chain" id="PRO_5045969118" evidence="1">
    <location>
        <begin position="21"/>
        <end position="203"/>
    </location>
</feature>